<name>A0AAU9JBD5_9CILI</name>
<evidence type="ECO:0000313" key="2">
    <source>
        <dbReference type="EMBL" id="CAG9320898.1"/>
    </source>
</evidence>
<sequence length="102" mass="11937">MNISFIDHSSLLLKKARHFATFKMKSIAILIFMLEKSCKNKFRPEILFKTLVRGIINPIEALCKISGRELTYSFNKSEIINSLIIFILVLNWNFNIFRLPKC</sequence>
<keyword evidence="1" id="KW-0812">Transmembrane</keyword>
<dbReference type="EMBL" id="CAJZBQ010000027">
    <property type="protein sequence ID" value="CAG9320898.1"/>
    <property type="molecule type" value="Genomic_DNA"/>
</dbReference>
<dbReference type="Proteomes" id="UP001162131">
    <property type="component" value="Unassembled WGS sequence"/>
</dbReference>
<proteinExistence type="predicted"/>
<keyword evidence="3" id="KW-1185">Reference proteome</keyword>
<feature type="transmembrane region" description="Helical" evidence="1">
    <location>
        <begin position="79"/>
        <end position="97"/>
    </location>
</feature>
<comment type="caution">
    <text evidence="2">The sequence shown here is derived from an EMBL/GenBank/DDBJ whole genome shotgun (WGS) entry which is preliminary data.</text>
</comment>
<protein>
    <submittedName>
        <fullName evidence="2">Uncharacterized protein</fullName>
    </submittedName>
</protein>
<evidence type="ECO:0000256" key="1">
    <source>
        <dbReference type="SAM" id="Phobius"/>
    </source>
</evidence>
<reference evidence="2" key="1">
    <citation type="submission" date="2021-09" db="EMBL/GenBank/DDBJ databases">
        <authorList>
            <consortium name="AG Swart"/>
            <person name="Singh M."/>
            <person name="Singh A."/>
            <person name="Seah K."/>
            <person name="Emmerich C."/>
        </authorList>
    </citation>
    <scope>NUCLEOTIDE SEQUENCE</scope>
    <source>
        <strain evidence="2">ATCC30299</strain>
    </source>
</reference>
<keyword evidence="1" id="KW-0472">Membrane</keyword>
<evidence type="ECO:0000313" key="3">
    <source>
        <dbReference type="Proteomes" id="UP001162131"/>
    </source>
</evidence>
<gene>
    <name evidence="2" type="ORF">BSTOLATCC_MIC27474</name>
</gene>
<keyword evidence="1" id="KW-1133">Transmembrane helix</keyword>
<organism evidence="2 3">
    <name type="scientific">Blepharisma stoltei</name>
    <dbReference type="NCBI Taxonomy" id="1481888"/>
    <lineage>
        <taxon>Eukaryota</taxon>
        <taxon>Sar</taxon>
        <taxon>Alveolata</taxon>
        <taxon>Ciliophora</taxon>
        <taxon>Postciliodesmatophora</taxon>
        <taxon>Heterotrichea</taxon>
        <taxon>Heterotrichida</taxon>
        <taxon>Blepharismidae</taxon>
        <taxon>Blepharisma</taxon>
    </lineage>
</organism>
<accession>A0AAU9JBD5</accession>
<dbReference type="AlphaFoldDB" id="A0AAU9JBD5"/>